<sequence>MGLVCSTIRHFHIVKTNEPPQCFHCKGKFDGTLHAQCGICDVYLHNQCNLELCKQDNNRQYCICPKCKSVGTLFTTIV</sequence>
<dbReference type="AlphaFoldDB" id="A0A6C0AU62"/>
<organism evidence="1">
    <name type="scientific">viral metagenome</name>
    <dbReference type="NCBI Taxonomy" id="1070528"/>
    <lineage>
        <taxon>unclassified sequences</taxon>
        <taxon>metagenomes</taxon>
        <taxon>organismal metagenomes</taxon>
    </lineage>
</organism>
<proteinExistence type="predicted"/>
<reference evidence="1" key="1">
    <citation type="journal article" date="2020" name="Nature">
        <title>Giant virus diversity and host interactions through global metagenomics.</title>
        <authorList>
            <person name="Schulz F."/>
            <person name="Roux S."/>
            <person name="Paez-Espino D."/>
            <person name="Jungbluth S."/>
            <person name="Walsh D.A."/>
            <person name="Denef V.J."/>
            <person name="McMahon K.D."/>
            <person name="Konstantinidis K.T."/>
            <person name="Eloe-Fadrosh E.A."/>
            <person name="Kyrpides N.C."/>
            <person name="Woyke T."/>
        </authorList>
    </citation>
    <scope>NUCLEOTIDE SEQUENCE</scope>
    <source>
        <strain evidence="1">GVMAG-S-ERX555943-30</strain>
    </source>
</reference>
<accession>A0A6C0AU62</accession>
<dbReference type="EMBL" id="MN738749">
    <property type="protein sequence ID" value="QHS83096.1"/>
    <property type="molecule type" value="Genomic_DNA"/>
</dbReference>
<name>A0A6C0AU62_9ZZZZ</name>
<protein>
    <recommendedName>
        <fullName evidence="2">Phorbol-ester/DAG-type domain-containing protein</fullName>
    </recommendedName>
</protein>
<evidence type="ECO:0008006" key="2">
    <source>
        <dbReference type="Google" id="ProtNLM"/>
    </source>
</evidence>
<evidence type="ECO:0000313" key="1">
    <source>
        <dbReference type="EMBL" id="QHS83096.1"/>
    </source>
</evidence>